<name>A0ACC3SF19_9PEZI</name>
<evidence type="ECO:0000313" key="1">
    <source>
        <dbReference type="EMBL" id="KAK8211439.1"/>
    </source>
</evidence>
<reference evidence="1" key="1">
    <citation type="submission" date="2024-02" db="EMBL/GenBank/DDBJ databases">
        <title>Metagenome Assembled Genome of Zalaria obscura JY119.</title>
        <authorList>
            <person name="Vighnesh L."/>
            <person name="Jagadeeshwari U."/>
            <person name="Venkata Ramana C."/>
            <person name="Sasikala C."/>
        </authorList>
    </citation>
    <scope>NUCLEOTIDE SEQUENCE</scope>
    <source>
        <strain evidence="1">JY119</strain>
    </source>
</reference>
<accession>A0ACC3SF19</accession>
<protein>
    <submittedName>
        <fullName evidence="1">Secretory subunit</fullName>
    </submittedName>
</protein>
<evidence type="ECO:0000313" key="2">
    <source>
        <dbReference type="Proteomes" id="UP001320706"/>
    </source>
</evidence>
<keyword evidence="2" id="KW-1185">Reference proteome</keyword>
<dbReference type="Proteomes" id="UP001320706">
    <property type="component" value="Unassembled WGS sequence"/>
</dbReference>
<organism evidence="1 2">
    <name type="scientific">Zalaria obscura</name>
    <dbReference type="NCBI Taxonomy" id="2024903"/>
    <lineage>
        <taxon>Eukaryota</taxon>
        <taxon>Fungi</taxon>
        <taxon>Dikarya</taxon>
        <taxon>Ascomycota</taxon>
        <taxon>Pezizomycotina</taxon>
        <taxon>Dothideomycetes</taxon>
        <taxon>Dothideomycetidae</taxon>
        <taxon>Dothideales</taxon>
        <taxon>Zalariaceae</taxon>
        <taxon>Zalaria</taxon>
    </lineage>
</organism>
<sequence length="693" mass="78157">MSSEYSYDEEGQFFPFFIVTVAGLVTIPVTYSLLRKSTDLENTAPRIKSSFQPEHADLIDGHRRKQKRRERKHKRMIAALVGWAMIAYMVYLMSVTARSTPKIWNPYEILDVPMSATEKQIQSRYRKLSITLHPDKARPDPAKNETLESINEHWVEVIKAYKALTDEEIRNNYIQYGNPDGRQSTSFGIALPQFLVTEGNGKYILLVYGSLLGVLLPYFVGKWWYGSQKVTKEKVLVKSAGNMFKEYNERADRNNVVKILSSGAEFEEILHGHKADAGSGQLEKRILADGETTLYASGMTAKDRDRLQDIDDATRRKALALLWAYLGRVELDDKVLNDEKFEVAPTALALNEAFTTIALAYGFTQPVLSVYYTSQSIIQAMPPDSPPLLQLPSFTRTAVKKIEDAALSEARKHITIQSFMDIPESRRRDLVKDAGISTTAYDAAVTVAKQLPRLVIEKTFFKVTGEKYVIPNSLVQFVVKARFIPPGTPNVPAVKPSDLEDVDPDESDPKSRRELEAETKQHQVPLAHAPYFARDHSPRWHLFLADARQGKIAVPPFTFTTFDKPILDEAGKPTFNVQTLKMQFQAPPQPGEYKFQMHLVCDSYVGFDDKREVVMVIEEPSKAEEVESDDEISEPEEDTIAGQMAALKGNQPAKPKRRPARVEELSDSGSDTEEEDEEEGDSDTDTDTDTDEE</sequence>
<comment type="caution">
    <text evidence="1">The sequence shown here is derived from an EMBL/GenBank/DDBJ whole genome shotgun (WGS) entry which is preliminary data.</text>
</comment>
<proteinExistence type="predicted"/>
<dbReference type="EMBL" id="JAMKPW020000014">
    <property type="protein sequence ID" value="KAK8211439.1"/>
    <property type="molecule type" value="Genomic_DNA"/>
</dbReference>
<gene>
    <name evidence="1" type="primary">SEC63</name>
    <name evidence="1" type="ORF">M8818_003406</name>
</gene>